<evidence type="ECO:0000313" key="3">
    <source>
        <dbReference type="EMBL" id="GLQ52811.1"/>
    </source>
</evidence>
<comment type="caution">
    <text evidence="3">The sequence shown here is derived from an EMBL/GenBank/DDBJ whole genome shotgun (WGS) entry which is preliminary data.</text>
</comment>
<keyword evidence="4" id="KW-1185">Reference proteome</keyword>
<feature type="signal peptide" evidence="2">
    <location>
        <begin position="1"/>
        <end position="23"/>
    </location>
</feature>
<feature type="chain" id="PRO_5046065280" evidence="2">
    <location>
        <begin position="24"/>
        <end position="116"/>
    </location>
</feature>
<evidence type="ECO:0000256" key="2">
    <source>
        <dbReference type="SAM" id="SignalP"/>
    </source>
</evidence>
<dbReference type="Proteomes" id="UP001156691">
    <property type="component" value="Unassembled WGS sequence"/>
</dbReference>
<reference evidence="4" key="1">
    <citation type="journal article" date="2019" name="Int. J. Syst. Evol. Microbiol.">
        <title>The Global Catalogue of Microorganisms (GCM) 10K type strain sequencing project: providing services to taxonomists for standard genome sequencing and annotation.</title>
        <authorList>
            <consortium name="The Broad Institute Genomics Platform"/>
            <consortium name="The Broad Institute Genome Sequencing Center for Infectious Disease"/>
            <person name="Wu L."/>
            <person name="Ma J."/>
        </authorList>
    </citation>
    <scope>NUCLEOTIDE SEQUENCE [LARGE SCALE GENOMIC DNA]</scope>
    <source>
        <strain evidence="4">NBRC 112416</strain>
    </source>
</reference>
<gene>
    <name evidence="3" type="ORF">GCM10010862_00690</name>
</gene>
<evidence type="ECO:0000256" key="1">
    <source>
        <dbReference type="SAM" id="MobiDB-lite"/>
    </source>
</evidence>
<name>A0ABQ5VZ31_9HYPH</name>
<keyword evidence="2" id="KW-0732">Signal</keyword>
<feature type="compositionally biased region" description="Acidic residues" evidence="1">
    <location>
        <begin position="97"/>
        <end position="116"/>
    </location>
</feature>
<dbReference type="EMBL" id="BSNS01000001">
    <property type="protein sequence ID" value="GLQ52811.1"/>
    <property type="molecule type" value="Genomic_DNA"/>
</dbReference>
<sequence>MKSTVLIATLASLSLAGLAPTYAQGPKEMTLLDGTVHKNAGAMFQYLRERDNGLAAGNPKAIVDAYPDEFENVGDLIEQKRSTDIEQESSAQIEVESSAEIEQESSTDAEQESATE</sequence>
<organism evidence="3 4">
    <name type="scientific">Devosia nitrariae</name>
    <dbReference type="NCBI Taxonomy" id="2071872"/>
    <lineage>
        <taxon>Bacteria</taxon>
        <taxon>Pseudomonadati</taxon>
        <taxon>Pseudomonadota</taxon>
        <taxon>Alphaproteobacteria</taxon>
        <taxon>Hyphomicrobiales</taxon>
        <taxon>Devosiaceae</taxon>
        <taxon>Devosia</taxon>
    </lineage>
</organism>
<accession>A0ABQ5VZ31</accession>
<evidence type="ECO:0000313" key="4">
    <source>
        <dbReference type="Proteomes" id="UP001156691"/>
    </source>
</evidence>
<protein>
    <submittedName>
        <fullName evidence="3">Uncharacterized protein</fullName>
    </submittedName>
</protein>
<feature type="region of interest" description="Disordered" evidence="1">
    <location>
        <begin position="75"/>
        <end position="116"/>
    </location>
</feature>
<proteinExistence type="predicted"/>
<dbReference type="RefSeq" id="WP_284338282.1">
    <property type="nucleotide sequence ID" value="NZ_BSNS01000001.1"/>
</dbReference>